<protein>
    <recommendedName>
        <fullName evidence="1">FAD/NAD(P)-binding domain-containing protein</fullName>
    </recommendedName>
</protein>
<accession>K6V615</accession>
<evidence type="ECO:0000313" key="2">
    <source>
        <dbReference type="EMBL" id="GAB91703.1"/>
    </source>
</evidence>
<dbReference type="AlphaFoldDB" id="K6V615"/>
<feature type="domain" description="FAD/NAD(P)-binding" evidence="1">
    <location>
        <begin position="18"/>
        <end position="222"/>
    </location>
</feature>
<organism evidence="2 3">
    <name type="scientific">Gordonia rhizosphera NBRC 16068</name>
    <dbReference type="NCBI Taxonomy" id="1108045"/>
    <lineage>
        <taxon>Bacteria</taxon>
        <taxon>Bacillati</taxon>
        <taxon>Actinomycetota</taxon>
        <taxon>Actinomycetes</taxon>
        <taxon>Mycobacteriales</taxon>
        <taxon>Gordoniaceae</taxon>
        <taxon>Gordonia</taxon>
    </lineage>
</organism>
<dbReference type="RefSeq" id="WP_006335472.1">
    <property type="nucleotide sequence ID" value="NZ_BAHC01000141.1"/>
</dbReference>
<comment type="caution">
    <text evidence="2">The sequence shown here is derived from an EMBL/GenBank/DDBJ whole genome shotgun (WGS) entry which is preliminary data.</text>
</comment>
<dbReference type="GO" id="GO:0016491">
    <property type="term" value="F:oxidoreductase activity"/>
    <property type="evidence" value="ECO:0007669"/>
    <property type="project" value="InterPro"/>
</dbReference>
<dbReference type="InterPro" id="IPR036188">
    <property type="entry name" value="FAD/NAD-bd_sf"/>
</dbReference>
<dbReference type="EMBL" id="BAHC01000141">
    <property type="protein sequence ID" value="GAB91703.1"/>
    <property type="molecule type" value="Genomic_DNA"/>
</dbReference>
<dbReference type="OrthoDB" id="9773233at2"/>
<dbReference type="Gene3D" id="3.50.50.60">
    <property type="entry name" value="FAD/NAD(P)-binding domain"/>
    <property type="match status" value="1"/>
</dbReference>
<evidence type="ECO:0000259" key="1">
    <source>
        <dbReference type="Pfam" id="PF07992"/>
    </source>
</evidence>
<reference evidence="2 3" key="1">
    <citation type="submission" date="2012-08" db="EMBL/GenBank/DDBJ databases">
        <title>Whole genome shotgun sequence of Gordonia rhizosphera NBRC 16068.</title>
        <authorList>
            <person name="Takarada H."/>
            <person name="Isaki S."/>
            <person name="Hosoyama A."/>
            <person name="Tsuchikane K."/>
            <person name="Katsumata H."/>
            <person name="Baba S."/>
            <person name="Ohji S."/>
            <person name="Yamazaki S."/>
            <person name="Fujita N."/>
        </authorList>
    </citation>
    <scope>NUCLEOTIDE SEQUENCE [LARGE SCALE GENOMIC DNA]</scope>
    <source>
        <strain evidence="2 3">NBRC 16068</strain>
    </source>
</reference>
<sequence>MSEEASDTPDQTSPETCDVCIVGAGIAGLNALCVASTYLARDQRIILVDRRDRVGGMWVDTYDYVRLHQPHELFTAGDIGWTLDAAPSYLATKGEVLDHFEHCLQVIRERVRVDELFGHTLESDEETDGVVRITCRSKDGHTVDITAKRLIKAYGFRVETNDPLAVSSSRVRSISPDHTDIRGAVADDDAPVWVIGSGKTAMDTVHTLVTRRPGRQVNLVAGTGTYFLNRDKAFPSGAARWWRGVRPNAIIARCARRFDGTNEDDLVEWSRSLYGTSPIPEARHFLLGILSEAESATIAAGLHEVIMDHFVDAVDDGDSVDIVLRSGTTVPVAPRSWIVNCTGYLLTTEVPYEPYVSASGAVVSIQPRSATFHVSSFAGYYLTHLLFQGKIRDTPLYAVDTQEVYRRAKTAVPFVMLTLSYRNIGVVADVLPTSALTGCGLDFDRWYPLPRRLVGTLGFLATHRRDRVVQERALDRVGERFGVRTGVLDHAAIAG</sequence>
<dbReference type="Pfam" id="PF07992">
    <property type="entry name" value="Pyr_redox_2"/>
    <property type="match status" value="1"/>
</dbReference>
<dbReference type="Proteomes" id="UP000008363">
    <property type="component" value="Unassembled WGS sequence"/>
</dbReference>
<proteinExistence type="predicted"/>
<dbReference type="STRING" id="1108045.GORHZ_141_00780"/>
<gene>
    <name evidence="2" type="ORF">GORHZ_141_00780</name>
</gene>
<dbReference type="InterPro" id="IPR023753">
    <property type="entry name" value="FAD/NAD-binding_dom"/>
</dbReference>
<evidence type="ECO:0000313" key="3">
    <source>
        <dbReference type="Proteomes" id="UP000008363"/>
    </source>
</evidence>
<dbReference type="eggNOG" id="COG2072">
    <property type="taxonomic scope" value="Bacteria"/>
</dbReference>
<keyword evidence="3" id="KW-1185">Reference proteome</keyword>
<dbReference type="SUPFAM" id="SSF51905">
    <property type="entry name" value="FAD/NAD(P)-binding domain"/>
    <property type="match status" value="1"/>
</dbReference>
<name>K6V615_9ACTN</name>